<proteinExistence type="predicted"/>
<name>A0A915PIK6_9BILA</name>
<dbReference type="WBParaSite" id="sdigi.contig1.g87.t1">
    <property type="protein sequence ID" value="sdigi.contig1.g87.t1"/>
    <property type="gene ID" value="sdigi.contig1.g87"/>
</dbReference>
<dbReference type="Proteomes" id="UP000887581">
    <property type="component" value="Unplaced"/>
</dbReference>
<reference evidence="2" key="1">
    <citation type="submission" date="2022-11" db="UniProtKB">
        <authorList>
            <consortium name="WormBaseParasite"/>
        </authorList>
    </citation>
    <scope>IDENTIFICATION</scope>
</reference>
<dbReference type="AlphaFoldDB" id="A0A915PIK6"/>
<evidence type="ECO:0000313" key="2">
    <source>
        <dbReference type="WBParaSite" id="sdigi.contig1.g87.t1"/>
    </source>
</evidence>
<sequence length="355" mass="39128">MLQTWTDSFPDGREDETVLCSVQEAPSVFNSCNIPRKAFTQIRKFTNFFERGVMKGVISFLTNSVQVTAQNSFSTGTVLGTIEQVGKEAECSIKAAVDQLSGTDRTACKDGSFGPFSVSQFEFTFYQIQAHLVFSSHSCCSILTDTIHFQISSLHFANHRKSIFIGYSIIHGPCGLMDKASDFGSEDCSSTNSGSVKFNLECFCVFYLDGTVNGSRDLLIELKKSLGELEKSWWLSGGNNPPGAAQKNRKCLLSLLVHSVRLTSFSLSAGLNYLRILRDLQESDTTLAGLEPAIFGSEVRRLIHWATGPLVPGTDESCWPKDAAVSDSELPDDRMSMMAQLRQETPVIERDESNC</sequence>
<organism evidence="1 2">
    <name type="scientific">Setaria digitata</name>
    <dbReference type="NCBI Taxonomy" id="48799"/>
    <lineage>
        <taxon>Eukaryota</taxon>
        <taxon>Metazoa</taxon>
        <taxon>Ecdysozoa</taxon>
        <taxon>Nematoda</taxon>
        <taxon>Chromadorea</taxon>
        <taxon>Rhabditida</taxon>
        <taxon>Spirurina</taxon>
        <taxon>Spiruromorpha</taxon>
        <taxon>Filarioidea</taxon>
        <taxon>Setariidae</taxon>
        <taxon>Setaria</taxon>
    </lineage>
</organism>
<evidence type="ECO:0000313" key="1">
    <source>
        <dbReference type="Proteomes" id="UP000887581"/>
    </source>
</evidence>
<keyword evidence="1" id="KW-1185">Reference proteome</keyword>
<accession>A0A915PIK6</accession>
<protein>
    <submittedName>
        <fullName evidence="2">Uncharacterized protein</fullName>
    </submittedName>
</protein>